<dbReference type="EMBL" id="VSSB01000001">
    <property type="protein sequence ID" value="TYL54743.1"/>
    <property type="molecule type" value="Genomic_DNA"/>
</dbReference>
<dbReference type="SUPFAM" id="SSF52266">
    <property type="entry name" value="SGNH hydrolase"/>
    <property type="match status" value="1"/>
</dbReference>
<dbReference type="InterPro" id="IPR013830">
    <property type="entry name" value="SGNH_hydro"/>
</dbReference>
<dbReference type="CDD" id="cd00229">
    <property type="entry name" value="SGNH_hydrolase"/>
    <property type="match status" value="1"/>
</dbReference>
<organism evidence="2 3">
    <name type="scientific">Agromyces mariniharenae</name>
    <dbReference type="NCBI Taxonomy" id="2604423"/>
    <lineage>
        <taxon>Bacteria</taxon>
        <taxon>Bacillati</taxon>
        <taxon>Actinomycetota</taxon>
        <taxon>Actinomycetes</taxon>
        <taxon>Micrococcales</taxon>
        <taxon>Microbacteriaceae</taxon>
        <taxon>Agromyces</taxon>
    </lineage>
</organism>
<dbReference type="PANTHER" id="PTHR30383">
    <property type="entry name" value="THIOESTERASE 1/PROTEASE 1/LYSOPHOSPHOLIPASE L1"/>
    <property type="match status" value="1"/>
</dbReference>
<dbReference type="AlphaFoldDB" id="A0A5S4V9Z2"/>
<evidence type="ECO:0000313" key="2">
    <source>
        <dbReference type="EMBL" id="TYL54743.1"/>
    </source>
</evidence>
<dbReference type="Pfam" id="PF13472">
    <property type="entry name" value="Lipase_GDSL_2"/>
    <property type="match status" value="1"/>
</dbReference>
<evidence type="ECO:0000313" key="3">
    <source>
        <dbReference type="Proteomes" id="UP000325243"/>
    </source>
</evidence>
<keyword evidence="2" id="KW-0378">Hydrolase</keyword>
<evidence type="ECO:0000259" key="1">
    <source>
        <dbReference type="Pfam" id="PF13472"/>
    </source>
</evidence>
<accession>A0A5S4V9Z2</accession>
<dbReference type="GO" id="GO:0004622">
    <property type="term" value="F:phosphatidylcholine lysophospholipase activity"/>
    <property type="evidence" value="ECO:0007669"/>
    <property type="project" value="TreeGrafter"/>
</dbReference>
<feature type="domain" description="SGNH hydrolase-type esterase" evidence="1">
    <location>
        <begin position="61"/>
        <end position="226"/>
    </location>
</feature>
<keyword evidence="3" id="KW-1185">Reference proteome</keyword>
<dbReference type="InterPro" id="IPR051532">
    <property type="entry name" value="Ester_Hydrolysis_Enzymes"/>
</dbReference>
<gene>
    <name evidence="2" type="ORF">FYC51_11625</name>
</gene>
<dbReference type="InterPro" id="IPR036514">
    <property type="entry name" value="SGNH_hydro_sf"/>
</dbReference>
<dbReference type="Gene3D" id="3.40.50.1110">
    <property type="entry name" value="SGNH hydrolase"/>
    <property type="match status" value="1"/>
</dbReference>
<proteinExistence type="predicted"/>
<reference evidence="2 3" key="1">
    <citation type="submission" date="2019-08" db="EMBL/GenBank/DDBJ databases">
        <authorList>
            <person name="Hu J."/>
        </authorList>
    </citation>
    <scope>NUCLEOTIDE SEQUENCE [LARGE SCALE GENOMIC DNA]</scope>
    <source>
        <strain evidence="2 3">NEAU-184</strain>
    </source>
</reference>
<protein>
    <submittedName>
        <fullName evidence="2">SGNH/GDSL hydrolase family protein</fullName>
    </submittedName>
</protein>
<comment type="caution">
    <text evidence="2">The sequence shown here is derived from an EMBL/GenBank/DDBJ whole genome shotgun (WGS) entry which is preliminary data.</text>
</comment>
<sequence>MLAPAIATGAVAAIGALAAVGWRRFRAKLTANSLVLNETLPIHSKWWRDHAKERGEMLYVAIGDSAAQGIGASRPDRSYVGVLADDIRDLTGRSLRVVNLSVSGATTELAVLDQLPRLAKLHPDLVTVAIGANDIAQWDPARFERNVGAILDAVPGDAIVADLPCFHFPKNERKVAVANRILRRLAAERGLTVVPLHELTKRQGLRGILTQFAEDMFHPNDHGYRIWADAFRPALLALVARRLVDAGHDHAEVA</sequence>
<name>A0A5S4V9Z2_9MICO</name>
<dbReference type="Proteomes" id="UP000325243">
    <property type="component" value="Unassembled WGS sequence"/>
</dbReference>
<dbReference type="PANTHER" id="PTHR30383:SF5">
    <property type="entry name" value="SGNH HYDROLASE-TYPE ESTERASE DOMAIN-CONTAINING PROTEIN"/>
    <property type="match status" value="1"/>
</dbReference>